<keyword evidence="3" id="KW-1185">Reference proteome</keyword>
<evidence type="ECO:0000313" key="3">
    <source>
        <dbReference type="Proteomes" id="UP000053370"/>
    </source>
</evidence>
<dbReference type="Proteomes" id="UP000053370">
    <property type="component" value="Unassembled WGS sequence"/>
</dbReference>
<dbReference type="RefSeq" id="WP_062279606.1">
    <property type="nucleotide sequence ID" value="NZ_DF968181.1"/>
</dbReference>
<evidence type="ECO:0000313" key="2">
    <source>
        <dbReference type="EMBL" id="GAP40375.1"/>
    </source>
</evidence>
<feature type="transmembrane region" description="Helical" evidence="1">
    <location>
        <begin position="6"/>
        <end position="21"/>
    </location>
</feature>
<accession>A0A0S7BQ58</accession>
<keyword evidence="1" id="KW-0812">Transmembrane</keyword>
<reference evidence="2" key="1">
    <citation type="journal article" date="2015" name="Genome Announc.">
        <title>Draft Genome Sequence of Anaerolineae Strain TC1, a Novel Isolate from a Methanogenic Wastewater Treatment System.</title>
        <authorList>
            <person name="Matsuura N."/>
            <person name="Tourlousse D.M."/>
            <person name="Sun L."/>
            <person name="Toyonaga M."/>
            <person name="Kuroda K."/>
            <person name="Ohashi A."/>
            <person name="Cruz R."/>
            <person name="Yamaguchi T."/>
            <person name="Sekiguchi Y."/>
        </authorList>
    </citation>
    <scope>NUCLEOTIDE SEQUENCE [LARGE SCALE GENOMIC DNA]</scope>
    <source>
        <strain evidence="2">TC1</strain>
    </source>
</reference>
<proteinExistence type="predicted"/>
<sequence length="125" mass="14157">MTIPLFLILVCALIVIGLNNLRPLTLKKWTISPSIETGMTLLICIVFVGFVFFLLYFLIFGLISWIPAKTAEKIWLIATILMLLSGMIGVLLLREKRKGNLSMICFLTGYLSLFFFIMGNYISEV</sequence>
<feature type="transmembrane region" description="Helical" evidence="1">
    <location>
        <begin position="74"/>
        <end position="93"/>
    </location>
</feature>
<protein>
    <submittedName>
        <fullName evidence="2">Uncharacterized protein</fullName>
    </submittedName>
</protein>
<dbReference type="STRING" id="1678840.ATC1_13348"/>
<feature type="transmembrane region" description="Helical" evidence="1">
    <location>
        <begin position="100"/>
        <end position="122"/>
    </location>
</feature>
<keyword evidence="1" id="KW-0472">Membrane</keyword>
<gene>
    <name evidence="2" type="ORF">ATC1_13348</name>
</gene>
<evidence type="ECO:0000256" key="1">
    <source>
        <dbReference type="SAM" id="Phobius"/>
    </source>
</evidence>
<dbReference type="EMBL" id="DF968181">
    <property type="protein sequence ID" value="GAP40375.1"/>
    <property type="molecule type" value="Genomic_DNA"/>
</dbReference>
<dbReference type="AlphaFoldDB" id="A0A0S7BQ58"/>
<keyword evidence="1" id="KW-1133">Transmembrane helix</keyword>
<name>A0A0S7BQ58_9CHLR</name>
<organism evidence="2">
    <name type="scientific">Flexilinea flocculi</name>
    <dbReference type="NCBI Taxonomy" id="1678840"/>
    <lineage>
        <taxon>Bacteria</taxon>
        <taxon>Bacillati</taxon>
        <taxon>Chloroflexota</taxon>
        <taxon>Anaerolineae</taxon>
        <taxon>Anaerolineales</taxon>
        <taxon>Anaerolineaceae</taxon>
        <taxon>Flexilinea</taxon>
    </lineage>
</organism>
<feature type="transmembrane region" description="Helical" evidence="1">
    <location>
        <begin position="41"/>
        <end position="68"/>
    </location>
</feature>